<evidence type="ECO:0000256" key="6">
    <source>
        <dbReference type="ARBA" id="ARBA00022963"/>
    </source>
</evidence>
<dbReference type="Gene3D" id="3.40.50.720">
    <property type="entry name" value="NAD(P)-binding Rossmann-like Domain"/>
    <property type="match status" value="1"/>
</dbReference>
<accession>A0AAV3U9D4</accession>
<dbReference type="RefSeq" id="WP_345427958.1">
    <property type="nucleotide sequence ID" value="NZ_AP031496.1"/>
</dbReference>
<dbReference type="GO" id="GO:0070403">
    <property type="term" value="F:NAD+ binding"/>
    <property type="evidence" value="ECO:0007669"/>
    <property type="project" value="InterPro"/>
</dbReference>
<dbReference type="GO" id="GO:0004300">
    <property type="term" value="F:enoyl-CoA hydratase activity"/>
    <property type="evidence" value="ECO:0007669"/>
    <property type="project" value="UniProtKB-EC"/>
</dbReference>
<comment type="catalytic activity">
    <reaction evidence="13">
        <text>a (3S)-3-hydroxyacyl-CoA + NAD(+) = a 3-oxoacyl-CoA + NADH + H(+)</text>
        <dbReference type="Rhea" id="RHEA:22432"/>
        <dbReference type="ChEBI" id="CHEBI:15378"/>
        <dbReference type="ChEBI" id="CHEBI:57318"/>
        <dbReference type="ChEBI" id="CHEBI:57540"/>
        <dbReference type="ChEBI" id="CHEBI:57945"/>
        <dbReference type="ChEBI" id="CHEBI:90726"/>
        <dbReference type="EC" id="1.1.1.35"/>
    </reaction>
</comment>
<keyword evidence="7" id="KW-0560">Oxidoreductase</keyword>
<dbReference type="InterPro" id="IPR006108">
    <property type="entry name" value="3HC_DH_C"/>
</dbReference>
<evidence type="ECO:0000313" key="17">
    <source>
        <dbReference type="Proteomes" id="UP001409585"/>
    </source>
</evidence>
<evidence type="ECO:0000256" key="13">
    <source>
        <dbReference type="ARBA" id="ARBA00049556"/>
    </source>
</evidence>
<dbReference type="AlphaFoldDB" id="A0AAV3U9D4"/>
<evidence type="ECO:0000256" key="11">
    <source>
        <dbReference type="ARBA" id="ARBA00023239"/>
    </source>
</evidence>
<evidence type="ECO:0000313" key="16">
    <source>
        <dbReference type="EMBL" id="GAA4960999.1"/>
    </source>
</evidence>
<reference evidence="17" key="1">
    <citation type="journal article" date="2019" name="Int. J. Syst. Evol. Microbiol.">
        <title>The Global Catalogue of Microorganisms (GCM) 10K type strain sequencing project: providing services to taxonomists for standard genome sequencing and annotation.</title>
        <authorList>
            <consortium name="The Broad Institute Genomics Platform"/>
            <consortium name="The Broad Institute Genome Sequencing Center for Infectious Disease"/>
            <person name="Wu L."/>
            <person name="Ma J."/>
        </authorList>
    </citation>
    <scope>NUCLEOTIDE SEQUENCE [LARGE SCALE GENOMIC DNA]</scope>
    <source>
        <strain evidence="17">JCM 19134</strain>
    </source>
</reference>
<gene>
    <name evidence="16" type="primary">fadB</name>
    <name evidence="16" type="ORF">GCM10025791_48050</name>
</gene>
<dbReference type="PROSITE" id="PS00067">
    <property type="entry name" value="3HCDH"/>
    <property type="match status" value="1"/>
</dbReference>
<dbReference type="EC" id="4.2.1.17" evidence="4"/>
<comment type="similarity">
    <text evidence="2">In the central section; belongs to the 3-hydroxyacyl-CoA dehydrogenase family.</text>
</comment>
<evidence type="ECO:0000256" key="9">
    <source>
        <dbReference type="ARBA" id="ARBA00023098"/>
    </source>
</evidence>
<feature type="domain" description="3-hydroxyacyl-CoA dehydrogenase NAD binding" evidence="15">
    <location>
        <begin position="317"/>
        <end position="495"/>
    </location>
</feature>
<feature type="domain" description="3-hydroxyacyl-CoA dehydrogenase C-terminal" evidence="14">
    <location>
        <begin position="497"/>
        <end position="592"/>
    </location>
</feature>
<feature type="domain" description="3-hydroxyacyl-CoA dehydrogenase C-terminal" evidence="14">
    <location>
        <begin position="629"/>
        <end position="698"/>
    </location>
</feature>
<keyword evidence="10" id="KW-0413">Isomerase</keyword>
<evidence type="ECO:0000256" key="7">
    <source>
        <dbReference type="ARBA" id="ARBA00023002"/>
    </source>
</evidence>
<dbReference type="InterPro" id="IPR012799">
    <property type="entry name" value="FadB"/>
</dbReference>
<organism evidence="16 17">
    <name type="scientific">Halioxenophilus aromaticivorans</name>
    <dbReference type="NCBI Taxonomy" id="1306992"/>
    <lineage>
        <taxon>Bacteria</taxon>
        <taxon>Pseudomonadati</taxon>
        <taxon>Pseudomonadota</taxon>
        <taxon>Gammaproteobacteria</taxon>
        <taxon>Alteromonadales</taxon>
        <taxon>Alteromonadaceae</taxon>
        <taxon>Halioxenophilus</taxon>
    </lineage>
</organism>
<dbReference type="GO" id="GO:0006635">
    <property type="term" value="P:fatty acid beta-oxidation"/>
    <property type="evidence" value="ECO:0007669"/>
    <property type="project" value="TreeGrafter"/>
</dbReference>
<keyword evidence="17" id="KW-1185">Reference proteome</keyword>
<evidence type="ECO:0000259" key="15">
    <source>
        <dbReference type="Pfam" id="PF02737"/>
    </source>
</evidence>
<evidence type="ECO:0000256" key="12">
    <source>
        <dbReference type="ARBA" id="ARBA00023268"/>
    </source>
</evidence>
<dbReference type="GO" id="GO:0008692">
    <property type="term" value="F:3-hydroxybutyryl-CoA epimerase activity"/>
    <property type="evidence" value="ECO:0007669"/>
    <property type="project" value="InterPro"/>
</dbReference>
<evidence type="ECO:0000256" key="3">
    <source>
        <dbReference type="ARBA" id="ARBA00008750"/>
    </source>
</evidence>
<comment type="pathway">
    <text evidence="1">Lipid metabolism; fatty acid beta-oxidation.</text>
</comment>
<dbReference type="GO" id="GO:0004165">
    <property type="term" value="F:delta(3)-delta(2)-enoyl-CoA isomerase activity"/>
    <property type="evidence" value="ECO:0007669"/>
    <property type="project" value="InterPro"/>
</dbReference>
<dbReference type="InterPro" id="IPR006176">
    <property type="entry name" value="3-OHacyl-CoA_DH_NAD-bd"/>
</dbReference>
<keyword evidence="12" id="KW-0511">Multifunctional enzyme</keyword>
<dbReference type="Pfam" id="PF00725">
    <property type="entry name" value="3HCDH"/>
    <property type="match status" value="2"/>
</dbReference>
<keyword evidence="5" id="KW-0276">Fatty acid metabolism</keyword>
<dbReference type="Pfam" id="PF02737">
    <property type="entry name" value="3HCDH_N"/>
    <property type="match status" value="1"/>
</dbReference>
<dbReference type="PANTHER" id="PTHR43612:SF3">
    <property type="entry name" value="TRIFUNCTIONAL ENZYME SUBUNIT ALPHA, MITOCHONDRIAL"/>
    <property type="match status" value="1"/>
</dbReference>
<dbReference type="NCBIfam" id="NF008727">
    <property type="entry name" value="PRK11730.1"/>
    <property type="match status" value="1"/>
</dbReference>
<keyword evidence="11" id="KW-0456">Lyase</keyword>
<evidence type="ECO:0000256" key="1">
    <source>
        <dbReference type="ARBA" id="ARBA00005005"/>
    </source>
</evidence>
<dbReference type="InterPro" id="IPR029045">
    <property type="entry name" value="ClpP/crotonase-like_dom_sf"/>
</dbReference>
<sequence length="714" mass="76558">MFAGTVLSVKPLADGFAELCFDRPNEAINKFDKTTLDELQAAVESLAGDASVKGLVVTSAKDGFIVGADITEFGAMFSAPKEELVKHIEAVNFNIFNALEDLPFPTAAAINGIALGGGLEVCLACDFRVMADNAKIGLPETKLGIFPGFGGATRLPRLIGVDNAVDWIATGADKKAPKALADGAVDSVVSGEQLKAAAVDILIKAVAGEFDWQAKRAVKKGPLLLNDMESLMSFETCKAFVGQAAGKHYPAPVQAIVCMQEAAKMERDEALKVEAKHFAEMAQTEVARQLINLFLADQVLVKTAKGVAKGAEPVKQAAVLGAGIMGGGIAYQSAYTGTPIIMKDIAQAGIDLGIKEATKILSKLESRGKINATKMAGVLNTIHPTLDYNQFGKVDMVVEAVVENPKVKHAVLTEVESKLSGDAILASNTSTISIDLLAEPLKRPESFVGMHFFNPVHRMPLVEIIRGAKTSDAAVAKTVNYALAMGKKPVVVRDCAGFLVNRVLFPYFAAFTQLLHQGADFTFVDKVMEKFGWPMGPAYLMDVVGMDTGHHAAAVVAEAFPDRMKHDFEDAVTAMYKAERFGQKNGKGFYQYVPNKKGRVEKTLDPDATALLAPICAAPKEFAAQEIEQRLMVAFCLEAVRCLEEGIAATPTDVDMAMIYGLGFPPFRGGPLRYIETLGVAQFVEIADKYAEHGGLFKVTDKLRTMAANGETFY</sequence>
<comment type="similarity">
    <text evidence="3">In the N-terminal section; belongs to the enoyl-CoA hydratase/isomerase family.</text>
</comment>
<dbReference type="InterPro" id="IPR008927">
    <property type="entry name" value="6-PGluconate_DH-like_C_sf"/>
</dbReference>
<dbReference type="InterPro" id="IPR001753">
    <property type="entry name" value="Enoyl-CoA_hydra/iso"/>
</dbReference>
<dbReference type="Proteomes" id="UP001409585">
    <property type="component" value="Unassembled WGS sequence"/>
</dbReference>
<name>A0AAV3U9D4_9ALTE</name>
<dbReference type="FunFam" id="3.40.50.720:FF:000009">
    <property type="entry name" value="Fatty oxidation complex, alpha subunit"/>
    <property type="match status" value="1"/>
</dbReference>
<dbReference type="PANTHER" id="PTHR43612">
    <property type="entry name" value="TRIFUNCTIONAL ENZYME SUBUNIT ALPHA"/>
    <property type="match status" value="1"/>
</dbReference>
<dbReference type="InterPro" id="IPR050136">
    <property type="entry name" value="FA_oxidation_alpha_subunit"/>
</dbReference>
<evidence type="ECO:0000256" key="5">
    <source>
        <dbReference type="ARBA" id="ARBA00022832"/>
    </source>
</evidence>
<evidence type="ECO:0000256" key="4">
    <source>
        <dbReference type="ARBA" id="ARBA00012076"/>
    </source>
</evidence>
<proteinExistence type="inferred from homology"/>
<evidence type="ECO:0000256" key="10">
    <source>
        <dbReference type="ARBA" id="ARBA00023235"/>
    </source>
</evidence>
<dbReference type="InterPro" id="IPR006180">
    <property type="entry name" value="3-OHacyl-CoA_DH_CS"/>
</dbReference>
<dbReference type="Pfam" id="PF00378">
    <property type="entry name" value="ECH_1"/>
    <property type="match status" value="1"/>
</dbReference>
<evidence type="ECO:0000259" key="14">
    <source>
        <dbReference type="Pfam" id="PF00725"/>
    </source>
</evidence>
<keyword evidence="6" id="KW-0442">Lipid degradation</keyword>
<dbReference type="CDD" id="cd06558">
    <property type="entry name" value="crotonase-like"/>
    <property type="match status" value="1"/>
</dbReference>
<dbReference type="InterPro" id="IPR036291">
    <property type="entry name" value="NAD(P)-bd_dom_sf"/>
</dbReference>
<keyword evidence="8" id="KW-0520">NAD</keyword>
<dbReference type="GO" id="GO:0016509">
    <property type="term" value="F:long-chain (3S)-3-hydroxyacyl-CoA dehydrogenase (NAD+) activity"/>
    <property type="evidence" value="ECO:0007669"/>
    <property type="project" value="TreeGrafter"/>
</dbReference>
<dbReference type="SUPFAM" id="SSF51735">
    <property type="entry name" value="NAD(P)-binding Rossmann-fold domains"/>
    <property type="match status" value="1"/>
</dbReference>
<comment type="caution">
    <text evidence="16">The sequence shown here is derived from an EMBL/GenBank/DDBJ whole genome shotgun (WGS) entry which is preliminary data.</text>
</comment>
<dbReference type="NCBIfam" id="TIGR02437">
    <property type="entry name" value="FadB"/>
    <property type="match status" value="1"/>
</dbReference>
<keyword evidence="9" id="KW-0443">Lipid metabolism</keyword>
<evidence type="ECO:0000256" key="2">
    <source>
        <dbReference type="ARBA" id="ARBA00007005"/>
    </source>
</evidence>
<protein>
    <recommendedName>
        <fullName evidence="4">enoyl-CoA hydratase</fullName>
        <ecNumber evidence="4">4.2.1.17</ecNumber>
    </recommendedName>
</protein>
<dbReference type="Gene3D" id="1.10.1040.50">
    <property type="match status" value="1"/>
</dbReference>
<dbReference type="SUPFAM" id="SSF52096">
    <property type="entry name" value="ClpP/crotonase"/>
    <property type="match status" value="1"/>
</dbReference>
<dbReference type="GO" id="GO:0036125">
    <property type="term" value="C:fatty acid beta-oxidation multienzyme complex"/>
    <property type="evidence" value="ECO:0007669"/>
    <property type="project" value="InterPro"/>
</dbReference>
<evidence type="ECO:0000256" key="8">
    <source>
        <dbReference type="ARBA" id="ARBA00023027"/>
    </source>
</evidence>
<dbReference type="SUPFAM" id="SSF48179">
    <property type="entry name" value="6-phosphogluconate dehydrogenase C-terminal domain-like"/>
    <property type="match status" value="2"/>
</dbReference>
<dbReference type="EMBL" id="BAABLX010000079">
    <property type="protein sequence ID" value="GAA4960999.1"/>
    <property type="molecule type" value="Genomic_DNA"/>
</dbReference>
<dbReference type="Gene3D" id="3.90.226.10">
    <property type="entry name" value="2-enoyl-CoA Hydratase, Chain A, domain 1"/>
    <property type="match status" value="1"/>
</dbReference>